<evidence type="ECO:0000313" key="2">
    <source>
        <dbReference type="EMBL" id="GJM61358.1"/>
    </source>
</evidence>
<evidence type="ECO:0000313" key="3">
    <source>
        <dbReference type="Proteomes" id="UP001310022"/>
    </source>
</evidence>
<evidence type="ECO:0000256" key="1">
    <source>
        <dbReference type="SAM" id="Phobius"/>
    </source>
</evidence>
<proteinExistence type="predicted"/>
<organism evidence="2 3">
    <name type="scientific">Persicobacter diffluens</name>
    <dbReference type="NCBI Taxonomy" id="981"/>
    <lineage>
        <taxon>Bacteria</taxon>
        <taxon>Pseudomonadati</taxon>
        <taxon>Bacteroidota</taxon>
        <taxon>Cytophagia</taxon>
        <taxon>Cytophagales</taxon>
        <taxon>Persicobacteraceae</taxon>
        <taxon>Persicobacter</taxon>
    </lineage>
</organism>
<accession>A0AAN4VX68</accession>
<gene>
    <name evidence="2" type="ORF">PEDI_19100</name>
</gene>
<keyword evidence="1" id="KW-0472">Membrane</keyword>
<protein>
    <submittedName>
        <fullName evidence="2">Uncharacterized protein</fullName>
    </submittedName>
</protein>
<dbReference type="Proteomes" id="UP001310022">
    <property type="component" value="Unassembled WGS sequence"/>
</dbReference>
<reference evidence="2 3" key="1">
    <citation type="submission" date="2021-12" db="EMBL/GenBank/DDBJ databases">
        <title>Genome sequencing of bacteria with rrn-lacking chromosome and rrn-plasmid.</title>
        <authorList>
            <person name="Anda M."/>
            <person name="Iwasaki W."/>
        </authorList>
    </citation>
    <scope>NUCLEOTIDE SEQUENCE [LARGE SCALE GENOMIC DNA]</scope>
    <source>
        <strain evidence="2 3">NBRC 15940</strain>
    </source>
</reference>
<dbReference type="EMBL" id="BQKE01000001">
    <property type="protein sequence ID" value="GJM61358.1"/>
    <property type="molecule type" value="Genomic_DNA"/>
</dbReference>
<comment type="caution">
    <text evidence="2">The sequence shown here is derived from an EMBL/GenBank/DDBJ whole genome shotgun (WGS) entry which is preliminary data.</text>
</comment>
<keyword evidence="1" id="KW-1133">Transmembrane helix</keyword>
<name>A0AAN4VX68_9BACT</name>
<keyword evidence="1" id="KW-0812">Transmembrane</keyword>
<keyword evidence="3" id="KW-1185">Reference proteome</keyword>
<dbReference type="AlphaFoldDB" id="A0AAN4VX68"/>
<feature type="transmembrane region" description="Helical" evidence="1">
    <location>
        <begin position="7"/>
        <end position="30"/>
    </location>
</feature>
<dbReference type="RefSeq" id="WP_157600942.1">
    <property type="nucleotide sequence ID" value="NZ_BQKE01000001.1"/>
</dbReference>
<sequence>MNNTYIIALFLVVFGSLLVICFVFLVSAPISPKMEFIGMLMTYIGLGVYLFGRWKATN</sequence>
<feature type="transmembrane region" description="Helical" evidence="1">
    <location>
        <begin position="36"/>
        <end position="52"/>
    </location>
</feature>